<name>A0AAV6UJP3_9ARAC</name>
<evidence type="ECO:0000256" key="1">
    <source>
        <dbReference type="SAM" id="MobiDB-lite"/>
    </source>
</evidence>
<dbReference type="GO" id="GO:0005634">
    <property type="term" value="C:nucleus"/>
    <property type="evidence" value="ECO:0007669"/>
    <property type="project" value="TreeGrafter"/>
</dbReference>
<accession>A0AAV6UJP3</accession>
<proteinExistence type="predicted"/>
<dbReference type="InterPro" id="IPR019370">
    <property type="entry name" value="E2F-assoc_phosphoprotein"/>
</dbReference>
<feature type="region of interest" description="Disordered" evidence="1">
    <location>
        <begin position="1"/>
        <end position="24"/>
    </location>
</feature>
<comment type="caution">
    <text evidence="2">The sequence shown here is derived from an EMBL/GenBank/DDBJ whole genome shotgun (WGS) entry which is preliminary data.</text>
</comment>
<reference evidence="2 3" key="1">
    <citation type="journal article" date="2022" name="Nat. Ecol. Evol.">
        <title>A masculinizing supergene underlies an exaggerated male reproductive morph in a spider.</title>
        <authorList>
            <person name="Hendrickx F."/>
            <person name="De Corte Z."/>
            <person name="Sonet G."/>
            <person name="Van Belleghem S.M."/>
            <person name="Kostlbacher S."/>
            <person name="Vangestel C."/>
        </authorList>
    </citation>
    <scope>NUCLEOTIDE SEQUENCE [LARGE SCALE GENOMIC DNA]</scope>
    <source>
        <strain evidence="2">W744_W776</strain>
    </source>
</reference>
<dbReference type="Pfam" id="PF10238">
    <property type="entry name" value="Eapp_C"/>
    <property type="match status" value="1"/>
</dbReference>
<dbReference type="PANTHER" id="PTHR15967">
    <property type="entry name" value="E2F-ASSOCIATED PHOSPHOPROTEIN"/>
    <property type="match status" value="1"/>
</dbReference>
<dbReference type="EMBL" id="JAFNEN010000415">
    <property type="protein sequence ID" value="KAG8183481.1"/>
    <property type="molecule type" value="Genomic_DNA"/>
</dbReference>
<feature type="region of interest" description="Disordered" evidence="1">
    <location>
        <begin position="53"/>
        <end position="78"/>
    </location>
</feature>
<sequence>MEDEYIVEEFSEDEYNSSSSEDDDIQSFIKKQCGLIEVEDDFETEMDKVMTAHLEKLHPPQPDEASGSSVTTQSAKAAAAMKQAKLNDELLYDPDMDDEDEKWVNDKRRSYIFPSASGSTSNNTQKPKPLPNSDAVLNCPACLCLLCMDCQRHDIYKSQYRAMFVSNCNIVESETLKYPKKKKKFRKRTDETSSIEYEIYNPVRCSMCNTEVAVYDAEEMYHFFNVLASY</sequence>
<evidence type="ECO:0000313" key="2">
    <source>
        <dbReference type="EMBL" id="KAG8183481.1"/>
    </source>
</evidence>
<dbReference type="Proteomes" id="UP000827092">
    <property type="component" value="Unassembled WGS sequence"/>
</dbReference>
<dbReference type="PANTHER" id="PTHR15967:SF0">
    <property type="entry name" value="E2F-ASSOCIATED PHOSPHOPROTEIN"/>
    <property type="match status" value="1"/>
</dbReference>
<keyword evidence="3" id="KW-1185">Reference proteome</keyword>
<evidence type="ECO:0000313" key="3">
    <source>
        <dbReference type="Proteomes" id="UP000827092"/>
    </source>
</evidence>
<organism evidence="2 3">
    <name type="scientific">Oedothorax gibbosus</name>
    <dbReference type="NCBI Taxonomy" id="931172"/>
    <lineage>
        <taxon>Eukaryota</taxon>
        <taxon>Metazoa</taxon>
        <taxon>Ecdysozoa</taxon>
        <taxon>Arthropoda</taxon>
        <taxon>Chelicerata</taxon>
        <taxon>Arachnida</taxon>
        <taxon>Araneae</taxon>
        <taxon>Araneomorphae</taxon>
        <taxon>Entelegynae</taxon>
        <taxon>Araneoidea</taxon>
        <taxon>Linyphiidae</taxon>
        <taxon>Erigoninae</taxon>
        <taxon>Oedothorax</taxon>
    </lineage>
</organism>
<dbReference type="AlphaFoldDB" id="A0AAV6UJP3"/>
<gene>
    <name evidence="2" type="ORF">JTE90_001048</name>
</gene>
<protein>
    <recommendedName>
        <fullName evidence="4">E2F-associated phosphoprotein</fullName>
    </recommendedName>
</protein>
<evidence type="ECO:0008006" key="4">
    <source>
        <dbReference type="Google" id="ProtNLM"/>
    </source>
</evidence>